<protein>
    <recommendedName>
        <fullName evidence="1">DUF4266 domain-containing protein</fullName>
    </recommendedName>
</protein>
<dbReference type="EMBL" id="CP011125">
    <property type="protein sequence ID" value="AKF06703.1"/>
    <property type="molecule type" value="Genomic_DNA"/>
</dbReference>
<accession>A0A0F6YI82</accession>
<evidence type="ECO:0000313" key="3">
    <source>
        <dbReference type="Proteomes" id="UP000034883"/>
    </source>
</evidence>
<organism evidence="2 3">
    <name type="scientific">Sandaracinus amylolyticus</name>
    <dbReference type="NCBI Taxonomy" id="927083"/>
    <lineage>
        <taxon>Bacteria</taxon>
        <taxon>Pseudomonadati</taxon>
        <taxon>Myxococcota</taxon>
        <taxon>Polyangia</taxon>
        <taxon>Polyangiales</taxon>
        <taxon>Sandaracinaceae</taxon>
        <taxon>Sandaracinus</taxon>
    </lineage>
</organism>
<dbReference type="Pfam" id="PF14086">
    <property type="entry name" value="DUF4266"/>
    <property type="match status" value="1"/>
</dbReference>
<dbReference type="STRING" id="927083.DB32_003852"/>
<dbReference type="InterPro" id="IPR025362">
    <property type="entry name" value="DUF4266"/>
</dbReference>
<proteinExistence type="predicted"/>
<dbReference type="KEGG" id="samy:DB32_003852"/>
<reference evidence="2 3" key="1">
    <citation type="submission" date="2015-03" db="EMBL/GenBank/DDBJ databases">
        <title>Genome assembly of Sandaracinus amylolyticus DSM 53668.</title>
        <authorList>
            <person name="Sharma G."/>
            <person name="Subramanian S."/>
        </authorList>
    </citation>
    <scope>NUCLEOTIDE SEQUENCE [LARGE SCALE GENOMIC DNA]</scope>
    <source>
        <strain evidence="2 3">DSM 53668</strain>
    </source>
</reference>
<keyword evidence="3" id="KW-1185">Reference proteome</keyword>
<evidence type="ECO:0000259" key="1">
    <source>
        <dbReference type="Pfam" id="PF14086"/>
    </source>
</evidence>
<sequence length="65" mass="6511">MLVVVLASTIAGCVTVRPEEREFLADPAMTFGSEGEAGAHEAHVLSNREGSYGAAGVTGGGCGCN</sequence>
<feature type="domain" description="DUF4266" evidence="1">
    <location>
        <begin position="16"/>
        <end position="65"/>
    </location>
</feature>
<gene>
    <name evidence="2" type="ORF">DB32_003852</name>
</gene>
<evidence type="ECO:0000313" key="2">
    <source>
        <dbReference type="EMBL" id="AKF06703.1"/>
    </source>
</evidence>
<name>A0A0F6YI82_9BACT</name>
<dbReference type="Proteomes" id="UP000034883">
    <property type="component" value="Chromosome"/>
</dbReference>
<dbReference type="AlphaFoldDB" id="A0A0F6YI82"/>